<evidence type="ECO:0000313" key="3">
    <source>
        <dbReference type="EMBL" id="GIL65897.1"/>
    </source>
</evidence>
<dbReference type="AlphaFoldDB" id="A0A8J4F8R6"/>
<dbReference type="Gene3D" id="3.40.50.1820">
    <property type="entry name" value="alpha/beta hydrolase"/>
    <property type="match status" value="1"/>
</dbReference>
<keyword evidence="4" id="KW-1185">Reference proteome</keyword>
<feature type="domain" description="Serine aminopeptidase S33" evidence="2">
    <location>
        <begin position="28"/>
        <end position="272"/>
    </location>
</feature>
<dbReference type="InterPro" id="IPR051044">
    <property type="entry name" value="MAG_DAG_Lipase"/>
</dbReference>
<name>A0A8J4F8R6_9CHLO</name>
<protein>
    <recommendedName>
        <fullName evidence="2">Serine aminopeptidase S33 domain-containing protein</fullName>
    </recommendedName>
</protein>
<evidence type="ECO:0000256" key="1">
    <source>
        <dbReference type="SAM" id="MobiDB-lite"/>
    </source>
</evidence>
<accession>A0A8J4F8R6</accession>
<dbReference type="InterPro" id="IPR029058">
    <property type="entry name" value="AB_hydrolase_fold"/>
</dbReference>
<gene>
    <name evidence="3" type="ORF">Vafri_19531</name>
</gene>
<dbReference type="Pfam" id="PF12146">
    <property type="entry name" value="Hydrolase_4"/>
    <property type="match status" value="1"/>
</dbReference>
<evidence type="ECO:0000259" key="2">
    <source>
        <dbReference type="Pfam" id="PF12146"/>
    </source>
</evidence>
<proteinExistence type="predicted"/>
<evidence type="ECO:0000313" key="4">
    <source>
        <dbReference type="Proteomes" id="UP000747399"/>
    </source>
</evidence>
<reference evidence="3" key="1">
    <citation type="journal article" date="2021" name="Proc. Natl. Acad. Sci. U.S.A.">
        <title>Three genomes in the algal genus Volvox reveal the fate of a haploid sex-determining region after a transition to homothallism.</title>
        <authorList>
            <person name="Yamamoto K."/>
            <person name="Hamaji T."/>
            <person name="Kawai-Toyooka H."/>
            <person name="Matsuzaki R."/>
            <person name="Takahashi F."/>
            <person name="Nishimura Y."/>
            <person name="Kawachi M."/>
            <person name="Noguchi H."/>
            <person name="Minakuchi Y."/>
            <person name="Umen J.G."/>
            <person name="Toyoda A."/>
            <person name="Nozaki H."/>
        </authorList>
    </citation>
    <scope>NUCLEOTIDE SEQUENCE</scope>
    <source>
        <strain evidence="3">NIES-3780</strain>
    </source>
</reference>
<comment type="caution">
    <text evidence="3">The sequence shown here is derived from an EMBL/GenBank/DDBJ whole genome shotgun (WGS) entry which is preliminary data.</text>
</comment>
<sequence length="352" mass="37250">MGKISGSFTNARGQKLYTVEWTPEEGVVKAVLLWIHGFGEYIDRFEGSAKAWLASGVAVYGFDAHGMGLSEPLDDPSRALVRRFSYLVDDALLYLEKVLKPALTARGINAPLFVGGNSLGGLIASYVVLERPDSFAGLIMQSPAIDVEWTPVLKVQAALGNLLAAIVPRAKLVPAVRPEDMSQDPAVVKEYMEDPMIYKGNVRALSGNEILKGFRALAARRTELKLPIFAIHGTSDRCTSLPALREMLKHVASTDVTLEEVAGGYHELLHGPEKEAVRKSIGDWILAHATVAPAAAADEAPTGGEQAQKASEGKAAPTAEPEGGSTVSASAAGPTEGDASAVPVKDTEATVP</sequence>
<organism evidence="3 4">
    <name type="scientific">Volvox africanus</name>
    <dbReference type="NCBI Taxonomy" id="51714"/>
    <lineage>
        <taxon>Eukaryota</taxon>
        <taxon>Viridiplantae</taxon>
        <taxon>Chlorophyta</taxon>
        <taxon>core chlorophytes</taxon>
        <taxon>Chlorophyceae</taxon>
        <taxon>CS clade</taxon>
        <taxon>Chlamydomonadales</taxon>
        <taxon>Volvocaceae</taxon>
        <taxon>Volvox</taxon>
    </lineage>
</organism>
<feature type="region of interest" description="Disordered" evidence="1">
    <location>
        <begin position="296"/>
        <end position="352"/>
    </location>
</feature>
<dbReference type="PANTHER" id="PTHR11614">
    <property type="entry name" value="PHOSPHOLIPASE-RELATED"/>
    <property type="match status" value="1"/>
</dbReference>
<dbReference type="FunFam" id="3.40.50.1820:FF:000117">
    <property type="entry name" value="Monoglyceride lipase, putative"/>
    <property type="match status" value="1"/>
</dbReference>
<dbReference type="SUPFAM" id="SSF53474">
    <property type="entry name" value="alpha/beta-Hydrolases"/>
    <property type="match status" value="1"/>
</dbReference>
<dbReference type="InterPro" id="IPR022742">
    <property type="entry name" value="Hydrolase_4"/>
</dbReference>
<dbReference type="Proteomes" id="UP000747399">
    <property type="component" value="Unassembled WGS sequence"/>
</dbReference>
<dbReference type="EMBL" id="BNCO01000079">
    <property type="protein sequence ID" value="GIL65897.1"/>
    <property type="molecule type" value="Genomic_DNA"/>
</dbReference>